<name>A0ABP4SB65_9ACTN</name>
<comment type="caution">
    <text evidence="2">The sequence shown here is derived from an EMBL/GenBank/DDBJ whole genome shotgun (WGS) entry which is preliminary data.</text>
</comment>
<sequence length="62" mass="6528">MPATEEEAGCTDLGHGAHPAEGNGRIGNPALDRSGRPVLTFHVLGQAGVGDAEPLDYFRRKD</sequence>
<organism evidence="2 3">
    <name type="scientific">Streptomyces yatensis</name>
    <dbReference type="NCBI Taxonomy" id="155177"/>
    <lineage>
        <taxon>Bacteria</taxon>
        <taxon>Bacillati</taxon>
        <taxon>Actinomycetota</taxon>
        <taxon>Actinomycetes</taxon>
        <taxon>Kitasatosporales</taxon>
        <taxon>Streptomycetaceae</taxon>
        <taxon>Streptomyces</taxon>
        <taxon>Streptomyces violaceusniger group</taxon>
    </lineage>
</organism>
<evidence type="ECO:0000313" key="2">
    <source>
        <dbReference type="EMBL" id="GAA1669049.1"/>
    </source>
</evidence>
<reference evidence="3" key="1">
    <citation type="journal article" date="2019" name="Int. J. Syst. Evol. Microbiol.">
        <title>The Global Catalogue of Microorganisms (GCM) 10K type strain sequencing project: providing services to taxonomists for standard genome sequencing and annotation.</title>
        <authorList>
            <consortium name="The Broad Institute Genomics Platform"/>
            <consortium name="The Broad Institute Genome Sequencing Center for Infectious Disease"/>
            <person name="Wu L."/>
            <person name="Ma J."/>
        </authorList>
    </citation>
    <scope>NUCLEOTIDE SEQUENCE [LARGE SCALE GENOMIC DNA]</scope>
    <source>
        <strain evidence="3">JCM 13244</strain>
    </source>
</reference>
<dbReference type="Proteomes" id="UP001499947">
    <property type="component" value="Unassembled WGS sequence"/>
</dbReference>
<keyword evidence="3" id="KW-1185">Reference proteome</keyword>
<gene>
    <name evidence="2" type="ORF">GCM10009680_05840</name>
</gene>
<protein>
    <submittedName>
        <fullName evidence="2">Uncharacterized protein</fullName>
    </submittedName>
</protein>
<evidence type="ECO:0000313" key="3">
    <source>
        <dbReference type="Proteomes" id="UP001499947"/>
    </source>
</evidence>
<dbReference type="EMBL" id="BAAALR010000007">
    <property type="protein sequence ID" value="GAA1669049.1"/>
    <property type="molecule type" value="Genomic_DNA"/>
</dbReference>
<feature type="region of interest" description="Disordered" evidence="1">
    <location>
        <begin position="1"/>
        <end position="31"/>
    </location>
</feature>
<accession>A0ABP4SB65</accession>
<evidence type="ECO:0000256" key="1">
    <source>
        <dbReference type="SAM" id="MobiDB-lite"/>
    </source>
</evidence>
<proteinExistence type="predicted"/>